<dbReference type="GO" id="GO:0009396">
    <property type="term" value="P:folic acid-containing compound biosynthetic process"/>
    <property type="evidence" value="ECO:0007669"/>
    <property type="project" value="TreeGrafter"/>
</dbReference>
<keyword evidence="5" id="KW-0479">Metal-binding</keyword>
<dbReference type="GO" id="GO:0005524">
    <property type="term" value="F:ATP binding"/>
    <property type="evidence" value="ECO:0007669"/>
    <property type="project" value="UniProtKB-KW"/>
</dbReference>
<dbReference type="PANTHER" id="PTHR23407:SF1">
    <property type="entry name" value="5-FORMYLTETRAHYDROFOLATE CYCLO-LIGASE"/>
    <property type="match status" value="1"/>
</dbReference>
<dbReference type="Gene3D" id="3.40.50.10420">
    <property type="entry name" value="NagB/RpiA/CoA transferase-like"/>
    <property type="match status" value="1"/>
</dbReference>
<reference evidence="7" key="2">
    <citation type="submission" date="2020-09" db="EMBL/GenBank/DDBJ databases">
        <authorList>
            <person name="Sun Q."/>
            <person name="Kim S."/>
        </authorList>
    </citation>
    <scope>NUCLEOTIDE SEQUENCE</scope>
    <source>
        <strain evidence="7">KCTC 32513</strain>
    </source>
</reference>
<sequence length="188" mass="20398">MSIATRKQQARDRARETRASLTANPNDFVRHWPGMESSAVIAGYWPIKDEADVRPLLEKLAQTHTIVLPVTPRDRLKLSFRRWTPGCAMKTGPFGTSHPVGELGDGRGPAVPDVVMVPMLAFTKQGDRLGYGGGYYDATLAALLSENPALRTVGVAYAGQGVKLLPTEATDVPLDHILTEKGLITTHV</sequence>
<comment type="similarity">
    <text evidence="1 5">Belongs to the 5-formyltetrahydrofolate cyclo-ligase family.</text>
</comment>
<comment type="cofactor">
    <cofactor evidence="5">
        <name>Mg(2+)</name>
        <dbReference type="ChEBI" id="CHEBI:18420"/>
    </cofactor>
</comment>
<dbReference type="NCBIfam" id="TIGR02727">
    <property type="entry name" value="MTHFS_bact"/>
    <property type="match status" value="1"/>
</dbReference>
<evidence type="ECO:0000256" key="6">
    <source>
        <dbReference type="SAM" id="MobiDB-lite"/>
    </source>
</evidence>
<evidence type="ECO:0000256" key="3">
    <source>
        <dbReference type="ARBA" id="ARBA00022840"/>
    </source>
</evidence>
<accession>A0A8J3G3A6</accession>
<dbReference type="GO" id="GO:0046872">
    <property type="term" value="F:metal ion binding"/>
    <property type="evidence" value="ECO:0007669"/>
    <property type="project" value="UniProtKB-KW"/>
</dbReference>
<gene>
    <name evidence="7" type="ORF">GCM10009069_24280</name>
</gene>
<name>A0A8J3G3A6_9PROT</name>
<dbReference type="GO" id="GO:0030272">
    <property type="term" value="F:5-formyltetrahydrofolate cyclo-ligase activity"/>
    <property type="evidence" value="ECO:0007669"/>
    <property type="project" value="UniProtKB-EC"/>
</dbReference>
<feature type="binding site" evidence="4">
    <location>
        <position position="50"/>
    </location>
    <ligand>
        <name>substrate</name>
    </ligand>
</feature>
<evidence type="ECO:0000256" key="5">
    <source>
        <dbReference type="RuleBase" id="RU361279"/>
    </source>
</evidence>
<protein>
    <recommendedName>
        <fullName evidence="5">5-formyltetrahydrofolate cyclo-ligase</fullName>
        <ecNumber evidence="5">6.3.3.2</ecNumber>
    </recommendedName>
</protein>
<organism evidence="7 8">
    <name type="scientific">Algimonas arctica</name>
    <dbReference type="NCBI Taxonomy" id="1479486"/>
    <lineage>
        <taxon>Bacteria</taxon>
        <taxon>Pseudomonadati</taxon>
        <taxon>Pseudomonadota</taxon>
        <taxon>Alphaproteobacteria</taxon>
        <taxon>Maricaulales</taxon>
        <taxon>Robiginitomaculaceae</taxon>
        <taxon>Algimonas</taxon>
    </lineage>
</organism>
<feature type="compositionally biased region" description="Basic and acidic residues" evidence="6">
    <location>
        <begin position="9"/>
        <end position="18"/>
    </location>
</feature>
<dbReference type="InterPro" id="IPR002698">
    <property type="entry name" value="FTHF_cligase"/>
</dbReference>
<feature type="binding site" evidence="4">
    <location>
        <begin position="128"/>
        <end position="136"/>
    </location>
    <ligand>
        <name>ATP</name>
        <dbReference type="ChEBI" id="CHEBI:30616"/>
    </ligand>
</feature>
<dbReference type="PANTHER" id="PTHR23407">
    <property type="entry name" value="ATPASE INHIBITOR/5-FORMYLTETRAHYDROFOLATE CYCLO-LIGASE"/>
    <property type="match status" value="1"/>
</dbReference>
<comment type="caution">
    <text evidence="7">The sequence shown here is derived from an EMBL/GenBank/DDBJ whole genome shotgun (WGS) entry which is preliminary data.</text>
</comment>
<evidence type="ECO:0000256" key="1">
    <source>
        <dbReference type="ARBA" id="ARBA00010638"/>
    </source>
</evidence>
<keyword evidence="3 4" id="KW-0067">ATP-binding</keyword>
<dbReference type="AlphaFoldDB" id="A0A8J3G3A6"/>
<comment type="catalytic activity">
    <reaction evidence="5">
        <text>(6S)-5-formyl-5,6,7,8-tetrahydrofolate + ATP = (6R)-5,10-methenyltetrahydrofolate + ADP + phosphate</text>
        <dbReference type="Rhea" id="RHEA:10488"/>
        <dbReference type="ChEBI" id="CHEBI:30616"/>
        <dbReference type="ChEBI" id="CHEBI:43474"/>
        <dbReference type="ChEBI" id="CHEBI:57455"/>
        <dbReference type="ChEBI" id="CHEBI:57457"/>
        <dbReference type="ChEBI" id="CHEBI:456216"/>
        <dbReference type="EC" id="6.3.3.2"/>
    </reaction>
</comment>
<keyword evidence="8" id="KW-1185">Reference proteome</keyword>
<feature type="region of interest" description="Disordered" evidence="6">
    <location>
        <begin position="1"/>
        <end position="22"/>
    </location>
</feature>
<keyword evidence="5" id="KW-0460">Magnesium</keyword>
<evidence type="ECO:0000256" key="4">
    <source>
        <dbReference type="PIRSR" id="PIRSR006806-1"/>
    </source>
</evidence>
<evidence type="ECO:0000313" key="8">
    <source>
        <dbReference type="Proteomes" id="UP000634004"/>
    </source>
</evidence>
<dbReference type="PIRSF" id="PIRSF006806">
    <property type="entry name" value="FTHF_cligase"/>
    <property type="match status" value="1"/>
</dbReference>
<reference evidence="7" key="1">
    <citation type="journal article" date="2014" name="Int. J. Syst. Evol. Microbiol.">
        <title>Complete genome sequence of Corynebacterium casei LMG S-19264T (=DSM 44701T), isolated from a smear-ripened cheese.</title>
        <authorList>
            <consortium name="US DOE Joint Genome Institute (JGI-PGF)"/>
            <person name="Walter F."/>
            <person name="Albersmeier A."/>
            <person name="Kalinowski J."/>
            <person name="Ruckert C."/>
        </authorList>
    </citation>
    <scope>NUCLEOTIDE SEQUENCE</scope>
    <source>
        <strain evidence="7">KCTC 32513</strain>
    </source>
</reference>
<dbReference type="Pfam" id="PF01812">
    <property type="entry name" value="5-FTHF_cyc-lig"/>
    <property type="match status" value="1"/>
</dbReference>
<evidence type="ECO:0000256" key="2">
    <source>
        <dbReference type="ARBA" id="ARBA00022741"/>
    </source>
</evidence>
<proteinExistence type="inferred from homology"/>
<dbReference type="RefSeq" id="WP_189498816.1">
    <property type="nucleotide sequence ID" value="NZ_BMZH01000011.1"/>
</dbReference>
<dbReference type="EMBL" id="BMZH01000011">
    <property type="protein sequence ID" value="GHB00569.1"/>
    <property type="molecule type" value="Genomic_DNA"/>
</dbReference>
<dbReference type="GO" id="GO:0035999">
    <property type="term" value="P:tetrahydrofolate interconversion"/>
    <property type="evidence" value="ECO:0007669"/>
    <property type="project" value="TreeGrafter"/>
</dbReference>
<keyword evidence="2 4" id="KW-0547">Nucleotide-binding</keyword>
<evidence type="ECO:0000313" key="7">
    <source>
        <dbReference type="EMBL" id="GHB00569.1"/>
    </source>
</evidence>
<dbReference type="EC" id="6.3.3.2" evidence="5"/>
<dbReference type="Proteomes" id="UP000634004">
    <property type="component" value="Unassembled WGS sequence"/>
</dbReference>
<dbReference type="InterPro" id="IPR024185">
    <property type="entry name" value="FTHF_cligase-like_sf"/>
</dbReference>
<dbReference type="InterPro" id="IPR037171">
    <property type="entry name" value="NagB/RpiA_transferase-like"/>
</dbReference>
<dbReference type="SUPFAM" id="SSF100950">
    <property type="entry name" value="NagB/RpiA/CoA transferase-like"/>
    <property type="match status" value="1"/>
</dbReference>